<dbReference type="AlphaFoldDB" id="A0A3E2NQN2"/>
<keyword evidence="1" id="KW-0812">Transmembrane</keyword>
<reference evidence="2 3" key="1">
    <citation type="submission" date="2018-08" db="EMBL/GenBank/DDBJ databases">
        <title>Mucilaginibacter terrae sp. nov., isolated from manganese diggings.</title>
        <authorList>
            <person name="Huang Y."/>
            <person name="Zhou Z."/>
        </authorList>
    </citation>
    <scope>NUCLEOTIDE SEQUENCE [LARGE SCALE GENOMIC DNA]</scope>
    <source>
        <strain evidence="2 3">ZH6</strain>
    </source>
</reference>
<dbReference type="PANTHER" id="PTHR37947">
    <property type="entry name" value="BLL2462 PROTEIN"/>
    <property type="match status" value="1"/>
</dbReference>
<gene>
    <name evidence="2" type="ORF">DYU05_14300</name>
</gene>
<dbReference type="OrthoDB" id="980086at2"/>
<feature type="transmembrane region" description="Helical" evidence="1">
    <location>
        <begin position="6"/>
        <end position="23"/>
    </location>
</feature>
<protein>
    <submittedName>
        <fullName evidence="2">Uncharacterized protein</fullName>
    </submittedName>
</protein>
<keyword evidence="1" id="KW-1133">Transmembrane helix</keyword>
<proteinExistence type="predicted"/>
<dbReference type="Proteomes" id="UP000260823">
    <property type="component" value="Unassembled WGS sequence"/>
</dbReference>
<organism evidence="2 3">
    <name type="scientific">Mucilaginibacter terrenus</name>
    <dbReference type="NCBI Taxonomy" id="2482727"/>
    <lineage>
        <taxon>Bacteria</taxon>
        <taxon>Pseudomonadati</taxon>
        <taxon>Bacteroidota</taxon>
        <taxon>Sphingobacteriia</taxon>
        <taxon>Sphingobacteriales</taxon>
        <taxon>Sphingobacteriaceae</taxon>
        <taxon>Mucilaginibacter</taxon>
    </lineage>
</organism>
<keyword evidence="1" id="KW-0472">Membrane</keyword>
<feature type="transmembrane region" description="Helical" evidence="1">
    <location>
        <begin position="35"/>
        <end position="54"/>
    </location>
</feature>
<comment type="caution">
    <text evidence="2">The sequence shown here is derived from an EMBL/GenBank/DDBJ whole genome shotgun (WGS) entry which is preliminary data.</text>
</comment>
<evidence type="ECO:0000313" key="2">
    <source>
        <dbReference type="EMBL" id="RFZ83302.1"/>
    </source>
</evidence>
<evidence type="ECO:0000256" key="1">
    <source>
        <dbReference type="SAM" id="Phobius"/>
    </source>
</evidence>
<name>A0A3E2NQN2_9SPHI</name>
<sequence>MAGQWTYIVIGVGVLLTIVLLWLEVKRANSARLVWRIIAVVVATLALACIALPLRYQGDAIKDTGKIILLTEGFDTDSLKAQSGAAVYTLDKNIKAAYNKAALLSGISQLTDTLHGAELHIYGNGLHQYDLDELGEVPVVFHQSGMIQGVISVNWPRHLKAGEPLLVQGRFRNSASGQVKLVLKGLNTVAASQFITNEGVSDFELSTIPKTTGRLVYTLQIVTNKDTLPAGELPFEVEPVKPLNVLMLSASPDFETRFLKNWLSEQGYGLAVRSVISKEKISSAYINMPQISLVRLTAGTLNKFDVVIGDLSSFNSLNDGESAALKQAIMDNGTGIVARFDSTAKVSWLQQRFPVEKTVNSQTASSLIIGANRSASTKLNTGGLHIRRIEDTQPLVTNSKAVLLAASTLTGAGKEVFTTLNNTYSWALAGEQKDYSTFWSALISNAAKKSNTAYPYIDQTAINYTNEPAELLLTKARVGSFKVDGVPVPLQQHMAIPFQWSARYWPAAAGWHQADIDGLKSWVYTYGARSWAGIAAAEHIRGTYRYVSEHTAANLVTKQIHQKVWMTVPKLYFYILLLAACTFLWIENKFS</sequence>
<evidence type="ECO:0000313" key="3">
    <source>
        <dbReference type="Proteomes" id="UP000260823"/>
    </source>
</evidence>
<dbReference type="EMBL" id="QWDE01000002">
    <property type="protein sequence ID" value="RFZ83302.1"/>
    <property type="molecule type" value="Genomic_DNA"/>
</dbReference>
<accession>A0A3E2NQN2</accession>
<dbReference type="RefSeq" id="WP_117383777.1">
    <property type="nucleotide sequence ID" value="NZ_QWDE01000002.1"/>
</dbReference>
<feature type="transmembrane region" description="Helical" evidence="1">
    <location>
        <begin position="564"/>
        <end position="586"/>
    </location>
</feature>
<keyword evidence="3" id="KW-1185">Reference proteome</keyword>
<dbReference type="PANTHER" id="PTHR37947:SF1">
    <property type="entry name" value="BLL2462 PROTEIN"/>
    <property type="match status" value="1"/>
</dbReference>